<evidence type="ECO:0000313" key="1">
    <source>
        <dbReference type="EMBL" id="CAA9232139.1"/>
    </source>
</evidence>
<dbReference type="AlphaFoldDB" id="A0A6J4HRM1"/>
<proteinExistence type="predicted"/>
<dbReference type="EMBL" id="CADCTG010000115">
    <property type="protein sequence ID" value="CAA9232139.1"/>
    <property type="molecule type" value="Genomic_DNA"/>
</dbReference>
<accession>A0A6J4HRM1</accession>
<organism evidence="1">
    <name type="scientific">uncultured Acetobacteraceae bacterium</name>
    <dbReference type="NCBI Taxonomy" id="169975"/>
    <lineage>
        <taxon>Bacteria</taxon>
        <taxon>Pseudomonadati</taxon>
        <taxon>Pseudomonadota</taxon>
        <taxon>Alphaproteobacteria</taxon>
        <taxon>Acetobacterales</taxon>
        <taxon>Acetobacteraceae</taxon>
        <taxon>environmental samples</taxon>
    </lineage>
</organism>
<protein>
    <submittedName>
        <fullName evidence="1">Uncharacterized protein</fullName>
    </submittedName>
</protein>
<sequence length="73" mass="7644">MWSVPKPDSASHLRMALAAVPRPLSNKQGVVGSPGAAIIPVVPTLWDAAPTSGETAEKQGASRRFVRIGEAPR</sequence>
<reference evidence="1" key="1">
    <citation type="submission" date="2020-02" db="EMBL/GenBank/DDBJ databases">
        <authorList>
            <person name="Meier V. D."/>
        </authorList>
    </citation>
    <scope>NUCLEOTIDE SEQUENCE</scope>
    <source>
        <strain evidence="1">AVDCRST_MAG08</strain>
    </source>
</reference>
<name>A0A6J4HRM1_9PROT</name>
<gene>
    <name evidence="1" type="ORF">AVDCRST_MAG08-1167</name>
</gene>